<dbReference type="Proteomes" id="UP000051984">
    <property type="component" value="Unassembled WGS sequence"/>
</dbReference>
<dbReference type="EMBL" id="AZCT01000032">
    <property type="protein sequence ID" value="KRK09575.1"/>
    <property type="molecule type" value="Genomic_DNA"/>
</dbReference>
<evidence type="ECO:0000313" key="1">
    <source>
        <dbReference type="EMBL" id="KRK09575.1"/>
    </source>
</evidence>
<evidence type="ECO:0000313" key="2">
    <source>
        <dbReference type="Proteomes" id="UP000051984"/>
    </source>
</evidence>
<dbReference type="PATRIC" id="fig|1423816.3.peg.2361"/>
<comment type="caution">
    <text evidence="1">The sequence shown here is derived from an EMBL/GenBank/DDBJ whole genome shotgun (WGS) entry which is preliminary data.</text>
</comment>
<proteinExistence type="predicted"/>
<reference evidence="1 2" key="1">
    <citation type="journal article" date="2015" name="Genome Announc.">
        <title>Expanding the biotechnology potential of lactobacilli through comparative genomics of 213 strains and associated genera.</title>
        <authorList>
            <person name="Sun Z."/>
            <person name="Harris H.M."/>
            <person name="McCann A."/>
            <person name="Guo C."/>
            <person name="Argimon S."/>
            <person name="Zhang W."/>
            <person name="Yang X."/>
            <person name="Jeffery I.B."/>
            <person name="Cooney J.C."/>
            <person name="Kagawa T.F."/>
            <person name="Liu W."/>
            <person name="Song Y."/>
            <person name="Salvetti E."/>
            <person name="Wrobel A."/>
            <person name="Rasinkangas P."/>
            <person name="Parkhill J."/>
            <person name="Rea M.C."/>
            <person name="O'Sullivan O."/>
            <person name="Ritari J."/>
            <person name="Douillard F.P."/>
            <person name="Paul Ross R."/>
            <person name="Yang R."/>
            <person name="Briner A.E."/>
            <person name="Felis G.E."/>
            <person name="de Vos W.M."/>
            <person name="Barrangou R."/>
            <person name="Klaenhammer T.R."/>
            <person name="Caufield P.W."/>
            <person name="Cui Y."/>
            <person name="Zhang H."/>
            <person name="O'Toole P.W."/>
        </authorList>
    </citation>
    <scope>NUCLEOTIDE SEQUENCE [LARGE SCALE GENOMIC DNA]</scope>
    <source>
        <strain evidence="1 2">DSM 20178</strain>
    </source>
</reference>
<protein>
    <submittedName>
        <fullName evidence="1">Uncharacterized protein</fullName>
    </submittedName>
</protein>
<gene>
    <name evidence="1" type="ORF">FD51_GL002275</name>
</gene>
<sequence length="50" mass="5574">MLVNFLDSPGASKAKKEADTGKITTIGSLMDFDNWIDKFAIYHLTNLNID</sequence>
<organism evidence="1 2">
    <name type="scientific">Lacticaseibacillus zeae DSM 20178 = KCTC 3804</name>
    <dbReference type="NCBI Taxonomy" id="1423816"/>
    <lineage>
        <taxon>Bacteria</taxon>
        <taxon>Bacillati</taxon>
        <taxon>Bacillota</taxon>
        <taxon>Bacilli</taxon>
        <taxon>Lactobacillales</taxon>
        <taxon>Lactobacillaceae</taxon>
        <taxon>Lacticaseibacillus</taxon>
    </lineage>
</organism>
<name>A0A0R1ERN1_LACZE</name>
<accession>A0A0R1ERN1</accession>
<dbReference type="AlphaFoldDB" id="A0A0R1ERN1"/>